<keyword evidence="3" id="KW-0732">Signal</keyword>
<gene>
    <name evidence="4" type="ordered locus">Lebu_1496</name>
</gene>
<dbReference type="STRING" id="523794.Lebu_1496"/>
<dbReference type="PANTHER" id="PTHR30061">
    <property type="entry name" value="MALTOSE-BINDING PERIPLASMIC PROTEIN"/>
    <property type="match status" value="1"/>
</dbReference>
<dbReference type="Proteomes" id="UP000001910">
    <property type="component" value="Chromosome"/>
</dbReference>
<keyword evidence="5" id="KW-1185">Reference proteome</keyword>
<organism evidence="4 5">
    <name type="scientific">Leptotrichia buccalis (strain ATCC 14201 / DSM 1135 / JCM 12969 / NCTC 10249 / C-1013-b)</name>
    <dbReference type="NCBI Taxonomy" id="523794"/>
    <lineage>
        <taxon>Bacteria</taxon>
        <taxon>Fusobacteriati</taxon>
        <taxon>Fusobacteriota</taxon>
        <taxon>Fusobacteriia</taxon>
        <taxon>Fusobacteriales</taxon>
        <taxon>Leptotrichiaceae</taxon>
        <taxon>Leptotrichia</taxon>
    </lineage>
</organism>
<protein>
    <submittedName>
        <fullName evidence="4">Extracellular solute-binding protein family 1</fullName>
    </submittedName>
</protein>
<reference evidence="4 5" key="1">
    <citation type="journal article" date="2009" name="Stand. Genomic Sci.">
        <title>Complete genome sequence of Leptotrichia buccalis type strain (C-1013-b).</title>
        <authorList>
            <person name="Ivanova N."/>
            <person name="Gronow S."/>
            <person name="Lapidus A."/>
            <person name="Copeland A."/>
            <person name="Glavina Del Rio T."/>
            <person name="Nolan M."/>
            <person name="Lucas S."/>
            <person name="Chen F."/>
            <person name="Tice H."/>
            <person name="Cheng J.F."/>
            <person name="Saunders E."/>
            <person name="Bruce D."/>
            <person name="Goodwin L."/>
            <person name="Brettin T."/>
            <person name="Detter J.C."/>
            <person name="Han C."/>
            <person name="Pitluck S."/>
            <person name="Mikhailova N."/>
            <person name="Pati A."/>
            <person name="Mavrommatis K."/>
            <person name="Chen A."/>
            <person name="Palaniappan K."/>
            <person name="Land M."/>
            <person name="Hauser L."/>
            <person name="Chang Y.J."/>
            <person name="Jeffries C.D."/>
            <person name="Chain P."/>
            <person name="Rohde C."/>
            <person name="Goker M."/>
            <person name="Bristow J."/>
            <person name="Eisen J.A."/>
            <person name="Markowitz V."/>
            <person name="Hugenholtz P."/>
            <person name="Kyrpides N.C."/>
            <person name="Klenk H.P."/>
        </authorList>
    </citation>
    <scope>NUCLEOTIDE SEQUENCE [LARGE SCALE GENOMIC DNA]</scope>
    <source>
        <strain evidence="5">ATCC 14201 / DSM 1135 / JCM 12969 / NCTC 10249 / C-1013-b</strain>
    </source>
</reference>
<dbReference type="HOGENOM" id="CLU_031285_10_5_0"/>
<dbReference type="KEGG" id="lba:Lebu_1496"/>
<evidence type="ECO:0000313" key="5">
    <source>
        <dbReference type="Proteomes" id="UP000001910"/>
    </source>
</evidence>
<dbReference type="RefSeq" id="WP_015769711.1">
    <property type="nucleotide sequence ID" value="NC_013192.1"/>
</dbReference>
<proteinExistence type="inferred from homology"/>
<dbReference type="OrthoDB" id="79069at2"/>
<accession>C7NB39</accession>
<dbReference type="CDD" id="cd13585">
    <property type="entry name" value="PBP2_TMBP_like"/>
    <property type="match status" value="1"/>
</dbReference>
<dbReference type="eggNOG" id="COG1653">
    <property type="taxonomic scope" value="Bacteria"/>
</dbReference>
<dbReference type="AlphaFoldDB" id="C7NB39"/>
<sequence>MKKLLMLFLIVMLMLLSCGKKGNKNELTFVIWDRQQEPAMSAIAREFEKENPGIKIKVQVIGWNEYWTKLEASATGGALPDIFWMHSTKFYDYASNNMLLEVDKNIDNGFKHYPEQLVKLYQFEGKQYAVPKDYDTIGVFYNKELFDKAGVPYPDGTWDWAEFLEVAKKLTKDGVYGFAAPLNVQEGFWNTMYQNDGYVLKDNKSGYDIQASQEAIQWWVDLSLKEKVSPTQKDFDEVEPFSMFTSEKVAMIQLGSWMVGGIEENPEFAKKIGVTYLPKGKKQATIYNGLAYAAAANTKNPEMVKKFLEFLASEKANRIQSEKVAAIPAYEGTQQAWIDHNKNMDLKVLVDQIKFGVIFPMSKEGAKWRVWEEEIFAPMFSGRVTVKDATTEYADKMNRLMKEEK</sequence>
<keyword evidence="2" id="KW-0813">Transport</keyword>
<evidence type="ECO:0000256" key="1">
    <source>
        <dbReference type="ARBA" id="ARBA00008520"/>
    </source>
</evidence>
<dbReference type="PROSITE" id="PS51257">
    <property type="entry name" value="PROKAR_LIPOPROTEIN"/>
    <property type="match status" value="1"/>
</dbReference>
<name>C7NB39_LEPBD</name>
<dbReference type="Gene3D" id="3.40.190.10">
    <property type="entry name" value="Periplasmic binding protein-like II"/>
    <property type="match status" value="1"/>
</dbReference>
<dbReference type="SUPFAM" id="SSF53850">
    <property type="entry name" value="Periplasmic binding protein-like II"/>
    <property type="match status" value="1"/>
</dbReference>
<dbReference type="EMBL" id="CP001685">
    <property type="protein sequence ID" value="ACV39370.1"/>
    <property type="molecule type" value="Genomic_DNA"/>
</dbReference>
<evidence type="ECO:0000256" key="3">
    <source>
        <dbReference type="ARBA" id="ARBA00022729"/>
    </source>
</evidence>
<dbReference type="GO" id="GO:1901982">
    <property type="term" value="F:maltose binding"/>
    <property type="evidence" value="ECO:0007669"/>
    <property type="project" value="TreeGrafter"/>
</dbReference>
<dbReference type="PANTHER" id="PTHR30061:SF50">
    <property type="entry name" value="MALTOSE_MALTODEXTRIN-BINDING PERIPLASMIC PROTEIN"/>
    <property type="match status" value="1"/>
</dbReference>
<comment type="similarity">
    <text evidence="1">Belongs to the bacterial solute-binding protein 1 family.</text>
</comment>
<dbReference type="Pfam" id="PF01547">
    <property type="entry name" value="SBP_bac_1"/>
    <property type="match status" value="1"/>
</dbReference>
<evidence type="ECO:0000313" key="4">
    <source>
        <dbReference type="EMBL" id="ACV39370.1"/>
    </source>
</evidence>
<evidence type="ECO:0000256" key="2">
    <source>
        <dbReference type="ARBA" id="ARBA00022448"/>
    </source>
</evidence>
<dbReference type="InterPro" id="IPR006059">
    <property type="entry name" value="SBP"/>
</dbReference>
<dbReference type="GO" id="GO:0042956">
    <property type="term" value="P:maltodextrin transmembrane transport"/>
    <property type="evidence" value="ECO:0007669"/>
    <property type="project" value="TreeGrafter"/>
</dbReference>
<dbReference type="GO" id="GO:0015768">
    <property type="term" value="P:maltose transport"/>
    <property type="evidence" value="ECO:0007669"/>
    <property type="project" value="TreeGrafter"/>
</dbReference>
<dbReference type="GO" id="GO:0055052">
    <property type="term" value="C:ATP-binding cassette (ABC) transporter complex, substrate-binding subunit-containing"/>
    <property type="evidence" value="ECO:0007669"/>
    <property type="project" value="TreeGrafter"/>
</dbReference>